<dbReference type="EMBL" id="LTAY01000048">
    <property type="protein sequence ID" value="OPX47348.1"/>
    <property type="molecule type" value="Genomic_DNA"/>
</dbReference>
<dbReference type="Gene3D" id="1.10.10.10">
    <property type="entry name" value="Winged helix-like DNA-binding domain superfamily/Winged helix DNA-binding domain"/>
    <property type="match status" value="1"/>
</dbReference>
<comment type="similarity">
    <text evidence="1">Belongs to the initiator RepB protein family.</text>
</comment>
<dbReference type="SUPFAM" id="SSF46785">
    <property type="entry name" value="Winged helix' DNA-binding domain"/>
    <property type="match status" value="1"/>
</dbReference>
<comment type="caution">
    <text evidence="3">The sequence shown here is derived from an EMBL/GenBank/DDBJ whole genome shotgun (WGS) entry which is preliminary data.</text>
</comment>
<evidence type="ECO:0000313" key="4">
    <source>
        <dbReference type="Proteomes" id="UP000191448"/>
    </source>
</evidence>
<dbReference type="InterPro" id="IPR000525">
    <property type="entry name" value="Initiator_Rep_WH1"/>
</dbReference>
<organism evidence="3 4">
    <name type="scientific">Clostridium thermobutyricum DSM 4928</name>
    <dbReference type="NCBI Taxonomy" id="1121339"/>
    <lineage>
        <taxon>Bacteria</taxon>
        <taxon>Bacillati</taxon>
        <taxon>Bacillota</taxon>
        <taxon>Clostridia</taxon>
        <taxon>Eubacteriales</taxon>
        <taxon>Clostridiaceae</taxon>
        <taxon>Clostridium</taxon>
    </lineage>
</organism>
<evidence type="ECO:0000313" key="3">
    <source>
        <dbReference type="EMBL" id="OPX47348.1"/>
    </source>
</evidence>
<name>A0A1V4SVL7_9CLOT</name>
<dbReference type="Proteomes" id="UP000191448">
    <property type="component" value="Unassembled WGS sequence"/>
</dbReference>
<dbReference type="AlphaFoldDB" id="A0A1V4SVL7"/>
<evidence type="ECO:0000256" key="1">
    <source>
        <dbReference type="ARBA" id="ARBA00038283"/>
    </source>
</evidence>
<sequence length="222" mass="26678">MSNFEKYEVINMPDISIKPVNFFNDEQKKMIGLFIAAADEKNLDKEVTIFFKTLTECLGLTDEEIIKIFKLINSQLLEVSLHNERKEYVINIFSFISYDLDHKTVTFKFNNSIDGLYFELKKMYQERLKFKVSKLKGKYSWQVYEILKNLEDGKKYYISIEYLKYLLKIDSAYKLYADFKRKVILYTQNEIKNKTDVYFEFEEKKEDKKIIGLYIIVHKNLE</sequence>
<evidence type="ECO:0000259" key="2">
    <source>
        <dbReference type="Pfam" id="PF01051"/>
    </source>
</evidence>
<dbReference type="GO" id="GO:0006270">
    <property type="term" value="P:DNA replication initiation"/>
    <property type="evidence" value="ECO:0007669"/>
    <property type="project" value="InterPro"/>
</dbReference>
<feature type="domain" description="Initiator Rep protein WH1" evidence="2">
    <location>
        <begin position="23"/>
        <end position="148"/>
    </location>
</feature>
<dbReference type="InterPro" id="IPR036388">
    <property type="entry name" value="WH-like_DNA-bd_sf"/>
</dbReference>
<proteinExistence type="inferred from homology"/>
<reference evidence="3 4" key="1">
    <citation type="submission" date="2016-02" db="EMBL/GenBank/DDBJ databases">
        <title>Genome sequence of Clostridium thermobutyricum DSM 4928.</title>
        <authorList>
            <person name="Poehlein A."/>
            <person name="Daniel R."/>
        </authorList>
    </citation>
    <scope>NUCLEOTIDE SEQUENCE [LARGE SCALE GENOMIC DNA]</scope>
    <source>
        <strain evidence="3 4">DSM 4928</strain>
    </source>
</reference>
<dbReference type="InterPro" id="IPR036390">
    <property type="entry name" value="WH_DNA-bd_sf"/>
</dbReference>
<dbReference type="GO" id="GO:0003887">
    <property type="term" value="F:DNA-directed DNA polymerase activity"/>
    <property type="evidence" value="ECO:0007669"/>
    <property type="project" value="InterPro"/>
</dbReference>
<gene>
    <name evidence="3" type="ORF">CLTHE_19110</name>
</gene>
<dbReference type="RefSeq" id="WP_080023110.1">
    <property type="nucleotide sequence ID" value="NZ_LTAY01000048.1"/>
</dbReference>
<dbReference type="Pfam" id="PF21205">
    <property type="entry name" value="Rep3_C"/>
    <property type="match status" value="1"/>
</dbReference>
<dbReference type="Pfam" id="PF01051">
    <property type="entry name" value="Rep3_N"/>
    <property type="match status" value="1"/>
</dbReference>
<protein>
    <submittedName>
        <fullName evidence="3">Initiator replication protein</fullName>
    </submittedName>
</protein>
<accession>A0A1V4SVL7</accession>
<dbReference type="OrthoDB" id="9765378at2"/>